<dbReference type="GO" id="GO:0004497">
    <property type="term" value="F:monooxygenase activity"/>
    <property type="evidence" value="ECO:0007669"/>
    <property type="project" value="UniProtKB-KW"/>
</dbReference>
<dbReference type="SUPFAM" id="SSF101898">
    <property type="entry name" value="NHL repeat"/>
    <property type="match status" value="1"/>
</dbReference>
<dbReference type="InterPro" id="IPR050952">
    <property type="entry name" value="TRIM-NHL_E3_ligases"/>
</dbReference>
<reference evidence="1" key="1">
    <citation type="journal article" date="2014" name="Int. J. Syst. Evol. Microbiol.">
        <title>Complete genome sequence of Corynebacterium casei LMG S-19264T (=DSM 44701T), isolated from a smear-ripened cheese.</title>
        <authorList>
            <consortium name="US DOE Joint Genome Institute (JGI-PGF)"/>
            <person name="Walter F."/>
            <person name="Albersmeier A."/>
            <person name="Kalinowski J."/>
            <person name="Ruckert C."/>
        </authorList>
    </citation>
    <scope>NUCLEOTIDE SEQUENCE</scope>
    <source>
        <strain evidence="1">NBRC 108769</strain>
    </source>
</reference>
<dbReference type="AlphaFoldDB" id="A0AA37WDE1"/>
<comment type="caution">
    <text evidence="1">The sequence shown here is derived from an EMBL/GenBank/DDBJ whole genome shotgun (WGS) entry which is preliminary data.</text>
</comment>
<keyword evidence="1" id="KW-0560">Oxidoreductase</keyword>
<dbReference type="Gene3D" id="2.120.10.30">
    <property type="entry name" value="TolB, C-terminal domain"/>
    <property type="match status" value="1"/>
</dbReference>
<dbReference type="PANTHER" id="PTHR24104">
    <property type="entry name" value="E3 UBIQUITIN-PROTEIN LIGASE NHLRC1-RELATED"/>
    <property type="match status" value="1"/>
</dbReference>
<dbReference type="EMBL" id="BSOH01000001">
    <property type="protein sequence ID" value="GLR15852.1"/>
    <property type="molecule type" value="Genomic_DNA"/>
</dbReference>
<reference evidence="1" key="2">
    <citation type="submission" date="2023-01" db="EMBL/GenBank/DDBJ databases">
        <title>Draft genome sequence of Portibacter lacus strain NBRC 108769.</title>
        <authorList>
            <person name="Sun Q."/>
            <person name="Mori K."/>
        </authorList>
    </citation>
    <scope>NUCLEOTIDE SEQUENCE</scope>
    <source>
        <strain evidence="1">NBRC 108769</strain>
    </source>
</reference>
<dbReference type="Pfam" id="PF17170">
    <property type="entry name" value="DUF5128"/>
    <property type="match status" value="1"/>
</dbReference>
<dbReference type="GO" id="GO:0008270">
    <property type="term" value="F:zinc ion binding"/>
    <property type="evidence" value="ECO:0007669"/>
    <property type="project" value="UniProtKB-KW"/>
</dbReference>
<evidence type="ECO:0000313" key="2">
    <source>
        <dbReference type="Proteomes" id="UP001156666"/>
    </source>
</evidence>
<dbReference type="RefSeq" id="WP_235294569.1">
    <property type="nucleotide sequence ID" value="NZ_BSOH01000001.1"/>
</dbReference>
<name>A0AA37WDE1_9BACT</name>
<dbReference type="GO" id="GO:0061630">
    <property type="term" value="F:ubiquitin protein ligase activity"/>
    <property type="evidence" value="ECO:0007669"/>
    <property type="project" value="TreeGrafter"/>
</dbReference>
<dbReference type="GO" id="GO:0000209">
    <property type="term" value="P:protein polyubiquitination"/>
    <property type="evidence" value="ECO:0007669"/>
    <property type="project" value="TreeGrafter"/>
</dbReference>
<sequence length="346" mass="38668">MERRNFIKNTMAFSVGASTLYSAAGQFLGKQNMSDVIVGHGDYKYKIDMHWGSLNSQQVPVKNCHEMVQDSMGRIILLTDHTKNNVIIYDKSGKLIETWGTDYPGAHGLTINNEGGEDFLYICDNSLHCLIKTDLKGNEIFRLPYPKETGLYASEGKYVPTESAIAANGDIYISDGYGSQYIIQYNHKGELIRTFGGRGDGPEHFDNAHGIAIDTRNGKEELMITARKQNKFKKFTMDGKLIEVIDLPGAWVCRPVIHGDDLYVATIWSGEKVPNSGFVSILNKENKLVSAPCGSIPTYENGKLNPVYQTLNIFQHPHDVCIDEDDSIYVAQWNSGNVYPIKLTRV</sequence>
<dbReference type="GO" id="GO:0043161">
    <property type="term" value="P:proteasome-mediated ubiquitin-dependent protein catabolic process"/>
    <property type="evidence" value="ECO:0007669"/>
    <property type="project" value="TreeGrafter"/>
</dbReference>
<accession>A0AA37WDE1</accession>
<keyword evidence="2" id="KW-1185">Reference proteome</keyword>
<organism evidence="1 2">
    <name type="scientific">Portibacter lacus</name>
    <dbReference type="NCBI Taxonomy" id="1099794"/>
    <lineage>
        <taxon>Bacteria</taxon>
        <taxon>Pseudomonadati</taxon>
        <taxon>Bacteroidota</taxon>
        <taxon>Saprospiria</taxon>
        <taxon>Saprospirales</taxon>
        <taxon>Haliscomenobacteraceae</taxon>
        <taxon>Portibacter</taxon>
    </lineage>
</organism>
<dbReference type="Proteomes" id="UP001156666">
    <property type="component" value="Unassembled WGS sequence"/>
</dbReference>
<keyword evidence="1" id="KW-0503">Monooxygenase</keyword>
<dbReference type="PANTHER" id="PTHR24104:SF25">
    <property type="entry name" value="PROTEIN LIN-41"/>
    <property type="match status" value="1"/>
</dbReference>
<gene>
    <name evidence="1" type="primary">pam</name>
    <name evidence="1" type="ORF">GCM10007940_04670</name>
</gene>
<protein>
    <submittedName>
        <fullName evidence="1">Peptidylglycine monooxygenase</fullName>
    </submittedName>
</protein>
<evidence type="ECO:0000313" key="1">
    <source>
        <dbReference type="EMBL" id="GLR15852.1"/>
    </source>
</evidence>
<proteinExistence type="predicted"/>
<dbReference type="InterPro" id="IPR011042">
    <property type="entry name" value="6-blade_b-propeller_TolB-like"/>
</dbReference>